<dbReference type="Proteomes" id="UP001165960">
    <property type="component" value="Unassembled WGS sequence"/>
</dbReference>
<gene>
    <name evidence="1" type="ORF">DSO57_1013437</name>
</gene>
<evidence type="ECO:0000313" key="1">
    <source>
        <dbReference type="EMBL" id="KAJ9077791.1"/>
    </source>
</evidence>
<name>A0ACC2TTH0_9FUNG</name>
<accession>A0ACC2TTH0</accession>
<organism evidence="1 2">
    <name type="scientific">Entomophthora muscae</name>
    <dbReference type="NCBI Taxonomy" id="34485"/>
    <lineage>
        <taxon>Eukaryota</taxon>
        <taxon>Fungi</taxon>
        <taxon>Fungi incertae sedis</taxon>
        <taxon>Zoopagomycota</taxon>
        <taxon>Entomophthoromycotina</taxon>
        <taxon>Entomophthoromycetes</taxon>
        <taxon>Entomophthorales</taxon>
        <taxon>Entomophthoraceae</taxon>
        <taxon>Entomophthora</taxon>
    </lineage>
</organism>
<evidence type="ECO:0000313" key="2">
    <source>
        <dbReference type="Proteomes" id="UP001165960"/>
    </source>
</evidence>
<dbReference type="EMBL" id="QTSX02002179">
    <property type="protein sequence ID" value="KAJ9077791.1"/>
    <property type="molecule type" value="Genomic_DNA"/>
</dbReference>
<reference evidence="1" key="1">
    <citation type="submission" date="2022-04" db="EMBL/GenBank/DDBJ databases">
        <title>Genome of the entomopathogenic fungus Entomophthora muscae.</title>
        <authorList>
            <person name="Elya C."/>
            <person name="Lovett B.R."/>
            <person name="Lee E."/>
            <person name="Macias A.M."/>
            <person name="Hajek A.E."/>
            <person name="De Bivort B.L."/>
            <person name="Kasson M.T."/>
            <person name="De Fine Licht H.H."/>
            <person name="Stajich J.E."/>
        </authorList>
    </citation>
    <scope>NUCLEOTIDE SEQUENCE</scope>
    <source>
        <strain evidence="1">Berkeley</strain>
    </source>
</reference>
<sequence>MASLSYTILWILTTSTKLATGTPLCKRMVTQNCGPSVVIIEENIQDLEVQQEEACKAASKACFSASKVNCNRPVSPSWQTAPVATSPHNTSPFFKPANLPRFDRKINVAMFLWLYQNSIYGADKAMTDAIIIKFLDTNTQMLILSCLPESNWTYAKISQALTKYFGSQKSLLGQEMNFADTKLKVGKTLEDFTSRFYLKGQTLASMKVLKFIDVNSALLNAVWVNRELSLALKSGIYILPRQSMT</sequence>
<proteinExistence type="predicted"/>
<protein>
    <submittedName>
        <fullName evidence="1">Uncharacterized protein</fullName>
    </submittedName>
</protein>
<comment type="caution">
    <text evidence="1">The sequence shown here is derived from an EMBL/GenBank/DDBJ whole genome shotgun (WGS) entry which is preliminary data.</text>
</comment>
<keyword evidence="2" id="KW-1185">Reference proteome</keyword>